<evidence type="ECO:0000313" key="2">
    <source>
        <dbReference type="EMBL" id="MBB5135231.1"/>
    </source>
</evidence>
<organism evidence="2 3">
    <name type="scientific">Thermocatellispora tengchongensis</name>
    <dbReference type="NCBI Taxonomy" id="1073253"/>
    <lineage>
        <taxon>Bacteria</taxon>
        <taxon>Bacillati</taxon>
        <taxon>Actinomycetota</taxon>
        <taxon>Actinomycetes</taxon>
        <taxon>Streptosporangiales</taxon>
        <taxon>Streptosporangiaceae</taxon>
        <taxon>Thermocatellispora</taxon>
    </lineage>
</organism>
<keyword evidence="3" id="KW-1185">Reference proteome</keyword>
<sequence>MSDALDTVMWFEVATEDPEGAQRFYGELFGWTFAADPGSAEAGMDYRLITYPGAQAPSGGIFATGGKMRPHAIFSVAVADVEAACERVEKLGGTVTSKVVGAAGGPDFAYVTDPAGNLFGLFAPK</sequence>
<dbReference type="InterPro" id="IPR029068">
    <property type="entry name" value="Glyas_Bleomycin-R_OHBP_Dase"/>
</dbReference>
<dbReference type="RefSeq" id="WP_185052172.1">
    <property type="nucleotide sequence ID" value="NZ_BAABIX010000015.1"/>
</dbReference>
<proteinExistence type="predicted"/>
<evidence type="ECO:0000313" key="3">
    <source>
        <dbReference type="Proteomes" id="UP000578449"/>
    </source>
</evidence>
<name>A0A840PBK9_9ACTN</name>
<dbReference type="InterPro" id="IPR041581">
    <property type="entry name" value="Glyoxalase_6"/>
</dbReference>
<dbReference type="InterPro" id="IPR037523">
    <property type="entry name" value="VOC_core"/>
</dbReference>
<dbReference type="PANTHER" id="PTHR33993">
    <property type="entry name" value="GLYOXALASE-RELATED"/>
    <property type="match status" value="1"/>
</dbReference>
<dbReference type="Proteomes" id="UP000578449">
    <property type="component" value="Unassembled WGS sequence"/>
</dbReference>
<reference evidence="2 3" key="1">
    <citation type="submission" date="2020-08" db="EMBL/GenBank/DDBJ databases">
        <title>Genomic Encyclopedia of Type Strains, Phase IV (KMG-IV): sequencing the most valuable type-strain genomes for metagenomic binning, comparative biology and taxonomic classification.</title>
        <authorList>
            <person name="Goeker M."/>
        </authorList>
    </citation>
    <scope>NUCLEOTIDE SEQUENCE [LARGE SCALE GENOMIC DNA]</scope>
    <source>
        <strain evidence="2 3">DSM 45615</strain>
    </source>
</reference>
<feature type="domain" description="VOC" evidence="1">
    <location>
        <begin position="7"/>
        <end position="124"/>
    </location>
</feature>
<dbReference type="Pfam" id="PF18029">
    <property type="entry name" value="Glyoxalase_6"/>
    <property type="match status" value="1"/>
</dbReference>
<dbReference type="InterPro" id="IPR052164">
    <property type="entry name" value="Anthracycline_SecMetBiosynth"/>
</dbReference>
<dbReference type="AlphaFoldDB" id="A0A840PBK9"/>
<dbReference type="SUPFAM" id="SSF54593">
    <property type="entry name" value="Glyoxalase/Bleomycin resistance protein/Dihydroxybiphenyl dioxygenase"/>
    <property type="match status" value="1"/>
</dbReference>
<evidence type="ECO:0000259" key="1">
    <source>
        <dbReference type="PROSITE" id="PS51819"/>
    </source>
</evidence>
<accession>A0A840PBK9</accession>
<gene>
    <name evidence="2" type="ORF">HNP84_004967</name>
</gene>
<dbReference type="CDD" id="cd07247">
    <property type="entry name" value="SgaA_N_like"/>
    <property type="match status" value="1"/>
</dbReference>
<dbReference type="Gene3D" id="3.10.180.10">
    <property type="entry name" value="2,3-Dihydroxybiphenyl 1,2-Dioxygenase, domain 1"/>
    <property type="match status" value="1"/>
</dbReference>
<dbReference type="PROSITE" id="PS51819">
    <property type="entry name" value="VOC"/>
    <property type="match status" value="1"/>
</dbReference>
<comment type="caution">
    <text evidence="2">The sequence shown here is derived from an EMBL/GenBank/DDBJ whole genome shotgun (WGS) entry which is preliminary data.</text>
</comment>
<dbReference type="EMBL" id="JACHGN010000010">
    <property type="protein sequence ID" value="MBB5135231.1"/>
    <property type="molecule type" value="Genomic_DNA"/>
</dbReference>
<protein>
    <recommendedName>
        <fullName evidence="1">VOC domain-containing protein</fullName>
    </recommendedName>
</protein>